<dbReference type="PROSITE" id="PS51340">
    <property type="entry name" value="MOSC"/>
    <property type="match status" value="1"/>
</dbReference>
<dbReference type="Pfam" id="PF03473">
    <property type="entry name" value="MOSC"/>
    <property type="match status" value="1"/>
</dbReference>
<protein>
    <submittedName>
        <fullName evidence="2">MOSC domain-containing protein</fullName>
    </submittedName>
</protein>
<feature type="domain" description="MOSC" evidence="1">
    <location>
        <begin position="40"/>
        <end position="181"/>
    </location>
</feature>
<proteinExistence type="predicted"/>
<dbReference type="PANTHER" id="PTHR30212">
    <property type="entry name" value="PROTEIN YIIM"/>
    <property type="match status" value="1"/>
</dbReference>
<dbReference type="AlphaFoldDB" id="A0A7T4JVQ1"/>
<dbReference type="GO" id="GO:0030151">
    <property type="term" value="F:molybdenum ion binding"/>
    <property type="evidence" value="ECO:0007669"/>
    <property type="project" value="InterPro"/>
</dbReference>
<evidence type="ECO:0000313" key="2">
    <source>
        <dbReference type="EMBL" id="QQB47101.1"/>
    </source>
</evidence>
<dbReference type="InterPro" id="IPR005302">
    <property type="entry name" value="MoCF_Sase_C"/>
</dbReference>
<dbReference type="OrthoDB" id="9786134at2"/>
<dbReference type="GO" id="GO:0003824">
    <property type="term" value="F:catalytic activity"/>
    <property type="evidence" value="ECO:0007669"/>
    <property type="project" value="InterPro"/>
</dbReference>
<dbReference type="EMBL" id="CP066007">
    <property type="protein sequence ID" value="QQB47101.1"/>
    <property type="molecule type" value="Genomic_DNA"/>
</dbReference>
<dbReference type="GO" id="GO:0030170">
    <property type="term" value="F:pyridoxal phosphate binding"/>
    <property type="evidence" value="ECO:0007669"/>
    <property type="project" value="InterPro"/>
</dbReference>
<dbReference type="GeneID" id="92761093"/>
<organism evidence="2 3">
    <name type="scientific">Corynebacterium glucuronolyticum</name>
    <dbReference type="NCBI Taxonomy" id="39791"/>
    <lineage>
        <taxon>Bacteria</taxon>
        <taxon>Bacillati</taxon>
        <taxon>Actinomycetota</taxon>
        <taxon>Actinomycetes</taxon>
        <taxon>Mycobacteriales</taxon>
        <taxon>Corynebacteriaceae</taxon>
        <taxon>Corynebacterium</taxon>
    </lineage>
</organism>
<reference evidence="2 3" key="1">
    <citation type="submission" date="2020-12" db="EMBL/GenBank/DDBJ databases">
        <title>FDA dAtabase for Regulatory Grade micrObial Sequences (FDA-ARGOS): Supporting development and validation of Infectious Disease Dx tests.</title>
        <authorList>
            <person name="Sproer C."/>
            <person name="Gronow S."/>
            <person name="Severitt S."/>
            <person name="Schroder I."/>
            <person name="Tallon L."/>
            <person name="Sadzewicz L."/>
            <person name="Zhao X."/>
            <person name="Boylan J."/>
            <person name="Ott S."/>
            <person name="Bowen H."/>
            <person name="Vavikolanu K."/>
            <person name="Mehta A."/>
            <person name="Aluvathingal J."/>
            <person name="Nadendla S."/>
            <person name="Lowell S."/>
            <person name="Myers T."/>
            <person name="Yan Y."/>
            <person name="Sichtig H."/>
        </authorList>
    </citation>
    <scope>NUCLEOTIDE SEQUENCE [LARGE SCALE GENOMIC DNA]</scope>
    <source>
        <strain evidence="2 3">FDAARGOS_1053</strain>
    </source>
</reference>
<dbReference type="InterPro" id="IPR052353">
    <property type="entry name" value="Benzoxazolinone_Detox_Enz"/>
</dbReference>
<name>A0A7T4JVQ1_9CORY</name>
<evidence type="ECO:0000313" key="3">
    <source>
        <dbReference type="Proteomes" id="UP000596145"/>
    </source>
</evidence>
<dbReference type="SUPFAM" id="SSF50800">
    <property type="entry name" value="PK beta-barrel domain-like"/>
    <property type="match status" value="1"/>
</dbReference>
<dbReference type="Proteomes" id="UP000596145">
    <property type="component" value="Chromosome"/>
</dbReference>
<dbReference type="InterPro" id="IPR011037">
    <property type="entry name" value="Pyrv_Knase-like_insert_dom_sf"/>
</dbReference>
<dbReference type="RefSeq" id="WP_084037070.1">
    <property type="nucleotide sequence ID" value="NZ_CP066007.1"/>
</dbReference>
<evidence type="ECO:0000259" key="1">
    <source>
        <dbReference type="PROSITE" id="PS51340"/>
    </source>
</evidence>
<accession>A0A7T4JVQ1</accession>
<dbReference type="Gene3D" id="2.40.33.20">
    <property type="entry name" value="PK beta-barrel domain-like"/>
    <property type="match status" value="1"/>
</dbReference>
<gene>
    <name evidence="2" type="ORF">I6I10_04100</name>
</gene>
<sequence length="227" mass="24659">MPPLWHAGYDCLMAHVLSCNKAIPRTDPGGTARVSGMHKVPVDSLELFTPGPNYGDGPGVVGDTVGDTKHHGGAQKAVYAFAREELDWWEGELGMLLVDGSFGENLTTSGIVWEEAIVNQRFRVGTAELEVSVSRTPCRTFAGWMGVPGWIKRFSARGRTGSYLRVVVPGVVHPGDELVVLHTPDHGMTMGDVFAGALGDKKVAERLVAAHCLPDMYHQRMVNLLRK</sequence>
<dbReference type="PANTHER" id="PTHR30212:SF2">
    <property type="entry name" value="PROTEIN YIIM"/>
    <property type="match status" value="1"/>
</dbReference>